<dbReference type="Pfam" id="PF02367">
    <property type="entry name" value="TsaE"/>
    <property type="match status" value="1"/>
</dbReference>
<evidence type="ECO:0000256" key="9">
    <source>
        <dbReference type="ARBA" id="ARBA00022842"/>
    </source>
</evidence>
<dbReference type="Gene3D" id="3.40.50.300">
    <property type="entry name" value="P-loop containing nucleotide triphosphate hydrolases"/>
    <property type="match status" value="1"/>
</dbReference>
<name>A0ABR5TNH2_9BACL</name>
<evidence type="ECO:0000256" key="7">
    <source>
        <dbReference type="ARBA" id="ARBA00022741"/>
    </source>
</evidence>
<sequence>MKIFLNNIEDTKKLAKLLSSLVENKLFLTLTGDLAAGKTTLTKFLAKNLGVKETVTSPTFNILKEYQAKNFSFYHIDAYRLENSEDDLGFEEIFFEDNVCVVEWGEFIEDFLPKEKINIKIENKLGKRELTLSSEGDYYNKMLKKLEERWQV</sequence>
<keyword evidence="8" id="KW-0067">ATP-binding</keyword>
<keyword evidence="7" id="KW-0547">Nucleotide-binding</keyword>
<reference evidence="11 12" key="1">
    <citation type="submission" date="2016-01" db="EMBL/GenBank/DDBJ databases">
        <authorList>
            <person name="Mitreva M."/>
            <person name="Pepin K.H."/>
            <person name="Mihindukulasuriya K.A."/>
            <person name="Fulton R."/>
            <person name="Fronick C."/>
            <person name="O'Laughlin M."/>
            <person name="Miner T."/>
            <person name="Herter B."/>
            <person name="Rosa B.A."/>
            <person name="Cordes M."/>
            <person name="Tomlinson C."/>
            <person name="Wollam A."/>
            <person name="Palsikar V.B."/>
            <person name="Mardis E.R."/>
            <person name="Wilson R.K."/>
        </authorList>
    </citation>
    <scope>NUCLEOTIDE SEQUENCE [LARGE SCALE GENOMIC DNA]</scope>
    <source>
        <strain evidence="11 12">KA00071</strain>
    </source>
</reference>
<dbReference type="RefSeq" id="WP_232297331.1">
    <property type="nucleotide sequence ID" value="NZ_KQ959854.1"/>
</dbReference>
<keyword evidence="6" id="KW-0479">Metal-binding</keyword>
<evidence type="ECO:0000256" key="1">
    <source>
        <dbReference type="ARBA" id="ARBA00004496"/>
    </source>
</evidence>
<organism evidence="11 12">
    <name type="scientific">Gemelliphila asaccharolytica</name>
    <dbReference type="NCBI Taxonomy" id="502393"/>
    <lineage>
        <taxon>Bacteria</taxon>
        <taxon>Bacillati</taxon>
        <taxon>Bacillota</taxon>
        <taxon>Bacilli</taxon>
        <taxon>Bacillales</taxon>
        <taxon>Gemellaceae</taxon>
        <taxon>Gemelliphila</taxon>
    </lineage>
</organism>
<evidence type="ECO:0000256" key="4">
    <source>
        <dbReference type="ARBA" id="ARBA00022490"/>
    </source>
</evidence>
<keyword evidence="4" id="KW-0963">Cytoplasm</keyword>
<evidence type="ECO:0000256" key="3">
    <source>
        <dbReference type="ARBA" id="ARBA00019010"/>
    </source>
</evidence>
<dbReference type="PANTHER" id="PTHR33540:SF2">
    <property type="entry name" value="TRNA THREONYLCARBAMOYLADENOSINE BIOSYNTHESIS PROTEIN TSAE"/>
    <property type="match status" value="1"/>
</dbReference>
<keyword evidence="9" id="KW-0460">Magnesium</keyword>
<comment type="similarity">
    <text evidence="2">Belongs to the TsaE family.</text>
</comment>
<evidence type="ECO:0000313" key="12">
    <source>
        <dbReference type="Proteomes" id="UP000070467"/>
    </source>
</evidence>
<keyword evidence="5" id="KW-0819">tRNA processing</keyword>
<evidence type="ECO:0000256" key="5">
    <source>
        <dbReference type="ARBA" id="ARBA00022694"/>
    </source>
</evidence>
<dbReference type="PANTHER" id="PTHR33540">
    <property type="entry name" value="TRNA THREONYLCARBAMOYLADENOSINE BIOSYNTHESIS PROTEIN TSAE"/>
    <property type="match status" value="1"/>
</dbReference>
<keyword evidence="11" id="KW-0378">Hydrolase</keyword>
<evidence type="ECO:0000313" key="11">
    <source>
        <dbReference type="EMBL" id="KXB58983.1"/>
    </source>
</evidence>
<dbReference type="EMBL" id="LSDB01000001">
    <property type="protein sequence ID" value="KXB58983.1"/>
    <property type="molecule type" value="Genomic_DNA"/>
</dbReference>
<protein>
    <recommendedName>
        <fullName evidence="3">tRNA threonylcarbamoyladenosine biosynthesis protein TsaE</fullName>
    </recommendedName>
    <alternativeName>
        <fullName evidence="10">t(6)A37 threonylcarbamoyladenosine biosynthesis protein TsaE</fullName>
    </alternativeName>
</protein>
<dbReference type="Proteomes" id="UP000070467">
    <property type="component" value="Unassembled WGS sequence"/>
</dbReference>
<keyword evidence="12" id="KW-1185">Reference proteome</keyword>
<evidence type="ECO:0000256" key="2">
    <source>
        <dbReference type="ARBA" id="ARBA00007599"/>
    </source>
</evidence>
<evidence type="ECO:0000256" key="6">
    <source>
        <dbReference type="ARBA" id="ARBA00022723"/>
    </source>
</evidence>
<proteinExistence type="inferred from homology"/>
<evidence type="ECO:0000256" key="10">
    <source>
        <dbReference type="ARBA" id="ARBA00032441"/>
    </source>
</evidence>
<evidence type="ECO:0000256" key="8">
    <source>
        <dbReference type="ARBA" id="ARBA00022840"/>
    </source>
</evidence>
<comment type="subcellular location">
    <subcellularLocation>
        <location evidence="1">Cytoplasm</location>
    </subcellularLocation>
</comment>
<gene>
    <name evidence="11" type="ORF">HMPREF1871_00050</name>
</gene>
<dbReference type="InterPro" id="IPR027417">
    <property type="entry name" value="P-loop_NTPase"/>
</dbReference>
<dbReference type="NCBIfam" id="TIGR00150">
    <property type="entry name" value="T6A_YjeE"/>
    <property type="match status" value="1"/>
</dbReference>
<comment type="caution">
    <text evidence="11">The sequence shown here is derived from an EMBL/GenBank/DDBJ whole genome shotgun (WGS) entry which is preliminary data.</text>
</comment>
<dbReference type="GO" id="GO:0016787">
    <property type="term" value="F:hydrolase activity"/>
    <property type="evidence" value="ECO:0007669"/>
    <property type="project" value="UniProtKB-KW"/>
</dbReference>
<dbReference type="InterPro" id="IPR003442">
    <property type="entry name" value="T6A_TsaE"/>
</dbReference>
<accession>A0ABR5TNH2</accession>
<dbReference type="SUPFAM" id="SSF52540">
    <property type="entry name" value="P-loop containing nucleoside triphosphate hydrolases"/>
    <property type="match status" value="1"/>
</dbReference>